<evidence type="ECO:0000256" key="2">
    <source>
        <dbReference type="ARBA" id="ARBA00022606"/>
    </source>
</evidence>
<comment type="similarity">
    <text evidence="9">Belongs to the insect chemoreceptor superfamily. Heteromeric odorant receptor channel (TC 1.A.69) family.</text>
</comment>
<reference evidence="10" key="1">
    <citation type="journal article" date="2015" name="PLoS ONE">
        <title>The Peripheral Olfactory Repertoire of the Lightbrown Apple Moth, Epiphyas postvittana.</title>
        <authorList>
            <person name="Corcoran J.A."/>
            <person name="Jordan M.D."/>
            <person name="Thrimawithana A.H."/>
            <person name="Crowhurst R.N."/>
            <person name="Newcomb R.D."/>
        </authorList>
    </citation>
    <scope>NUCLEOTIDE SEQUENCE</scope>
</reference>
<feature type="transmembrane region" description="Helical" evidence="9">
    <location>
        <begin position="129"/>
        <end position="152"/>
    </location>
</feature>
<keyword evidence="7 9" id="KW-0675">Receptor</keyword>
<protein>
    <recommendedName>
        <fullName evidence="9">Odorant receptor</fullName>
    </recommendedName>
</protein>
<comment type="caution">
    <text evidence="9">Lacks conserved residue(s) required for the propagation of feature annotation.</text>
</comment>
<dbReference type="GO" id="GO:0005886">
    <property type="term" value="C:plasma membrane"/>
    <property type="evidence" value="ECO:0007669"/>
    <property type="project" value="UniProtKB-SubCell"/>
</dbReference>
<evidence type="ECO:0000256" key="3">
    <source>
        <dbReference type="ARBA" id="ARBA00022692"/>
    </source>
</evidence>
<evidence type="ECO:0000256" key="1">
    <source>
        <dbReference type="ARBA" id="ARBA00004141"/>
    </source>
</evidence>
<evidence type="ECO:0000256" key="5">
    <source>
        <dbReference type="ARBA" id="ARBA00022989"/>
    </source>
</evidence>
<dbReference type="PANTHER" id="PTHR21137">
    <property type="entry name" value="ODORANT RECEPTOR"/>
    <property type="match status" value="1"/>
</dbReference>
<evidence type="ECO:0000256" key="4">
    <source>
        <dbReference type="ARBA" id="ARBA00022725"/>
    </source>
</evidence>
<sequence length="401" mass="45726">MPSTLAGSFAKHLRIFKIIGLDFLGDPCMEHRCRHVSFVVMLLLFYTGQLLFFYKSEEIGADFLDIANAVPLLMLATQDLFKIVALRKKYRIKAIILEIAELWPNDVENEERKYIMDSWLRNLKMFNDCVYKFVAFAIVVFVWVTFVITVFSSGDGETTYQFPFMLYYPFEIDSLWKYSAAFLYQAVDGSIIHLCLYLPCDLLLFTLTVDICILLRLLQYDLENIRVVGKDGKGFHNPAEAEASYRAVAQLARTHQKLVQISESLNEVFGAIIFAAVSLSSVILCFFGFLSITVSGSQYQMLRSFLAALVTLFIVFCLALPGQILSDASCGVADAAYKSLWYESDLKFRKIVVIMIARAQKPCQLSAMGYTIMNFNTFCKVCSTSWSYLSLLNQMYQDNER</sequence>
<dbReference type="EMBL" id="GCVX01000222">
    <property type="protein sequence ID" value="JAI18008.1"/>
    <property type="molecule type" value="Transcribed_RNA"/>
</dbReference>
<evidence type="ECO:0000313" key="10">
    <source>
        <dbReference type="EMBL" id="JAI18008.1"/>
    </source>
</evidence>
<accession>A0A0K8TUP9</accession>
<feature type="transmembrane region" description="Helical" evidence="9">
    <location>
        <begin position="66"/>
        <end position="85"/>
    </location>
</feature>
<dbReference type="AlphaFoldDB" id="A0A0K8TUP9"/>
<dbReference type="GO" id="GO:0005549">
    <property type="term" value="F:odorant binding"/>
    <property type="evidence" value="ECO:0007669"/>
    <property type="project" value="InterPro"/>
</dbReference>
<keyword evidence="2 9" id="KW-0716">Sensory transduction</keyword>
<feature type="transmembrane region" description="Helical" evidence="9">
    <location>
        <begin position="268"/>
        <end position="292"/>
    </location>
</feature>
<evidence type="ECO:0000256" key="9">
    <source>
        <dbReference type="RuleBase" id="RU351113"/>
    </source>
</evidence>
<proteinExistence type="inferred from homology"/>
<feature type="transmembrane region" description="Helical" evidence="9">
    <location>
        <begin position="304"/>
        <end position="325"/>
    </location>
</feature>
<comment type="subcellular location">
    <subcellularLocation>
        <location evidence="9">Cell membrane</location>
        <topology evidence="9">Multi-pass membrane protein</topology>
    </subcellularLocation>
    <subcellularLocation>
        <location evidence="1">Membrane</location>
        <topology evidence="1">Multi-pass membrane protein</topology>
    </subcellularLocation>
</comment>
<keyword evidence="5 9" id="KW-1133">Transmembrane helix</keyword>
<name>A0A0K8TUP9_EPIPO</name>
<feature type="transmembrane region" description="Helical" evidence="9">
    <location>
        <begin position="36"/>
        <end position="54"/>
    </location>
</feature>
<organism evidence="10">
    <name type="scientific">Epiphyas postvittana</name>
    <name type="common">Light brown apple moth</name>
    <dbReference type="NCBI Taxonomy" id="65032"/>
    <lineage>
        <taxon>Eukaryota</taxon>
        <taxon>Metazoa</taxon>
        <taxon>Ecdysozoa</taxon>
        <taxon>Arthropoda</taxon>
        <taxon>Hexapoda</taxon>
        <taxon>Insecta</taxon>
        <taxon>Pterygota</taxon>
        <taxon>Neoptera</taxon>
        <taxon>Endopterygota</taxon>
        <taxon>Lepidoptera</taxon>
        <taxon>Glossata</taxon>
        <taxon>Ditrysia</taxon>
        <taxon>Tortricoidea</taxon>
        <taxon>Tortricidae</taxon>
        <taxon>Tortricinae</taxon>
        <taxon>Epiphyas</taxon>
    </lineage>
</organism>
<keyword evidence="3 9" id="KW-0812">Transmembrane</keyword>
<dbReference type="Pfam" id="PF02949">
    <property type="entry name" value="7tm_6"/>
    <property type="match status" value="1"/>
</dbReference>
<keyword evidence="4 9" id="KW-0552">Olfaction</keyword>
<keyword evidence="8 9" id="KW-0807">Transducer</keyword>
<keyword evidence="6 9" id="KW-0472">Membrane</keyword>
<dbReference type="GO" id="GO:0004984">
    <property type="term" value="F:olfactory receptor activity"/>
    <property type="evidence" value="ECO:0007669"/>
    <property type="project" value="InterPro"/>
</dbReference>
<evidence type="ECO:0000256" key="8">
    <source>
        <dbReference type="ARBA" id="ARBA00023224"/>
    </source>
</evidence>
<evidence type="ECO:0000256" key="7">
    <source>
        <dbReference type="ARBA" id="ARBA00023170"/>
    </source>
</evidence>
<dbReference type="GO" id="GO:0007165">
    <property type="term" value="P:signal transduction"/>
    <property type="evidence" value="ECO:0007669"/>
    <property type="project" value="UniProtKB-KW"/>
</dbReference>
<dbReference type="PANTHER" id="PTHR21137:SF44">
    <property type="entry name" value="ODORANT RECEPTOR 13A-RELATED"/>
    <property type="match status" value="1"/>
</dbReference>
<dbReference type="InterPro" id="IPR004117">
    <property type="entry name" value="7tm6_olfct_rcpt"/>
</dbReference>
<evidence type="ECO:0000256" key="6">
    <source>
        <dbReference type="ARBA" id="ARBA00023136"/>
    </source>
</evidence>